<dbReference type="OrthoDB" id="249246at2"/>
<dbReference type="KEGG" id="pta:HPL003_06210"/>
<dbReference type="EMBL" id="CP003107">
    <property type="protein sequence ID" value="AET58005.1"/>
    <property type="molecule type" value="Genomic_DNA"/>
</dbReference>
<organism evidence="1 2">
    <name type="scientific">Paenibacillus terrae (strain HPL-003)</name>
    <dbReference type="NCBI Taxonomy" id="985665"/>
    <lineage>
        <taxon>Bacteria</taxon>
        <taxon>Bacillati</taxon>
        <taxon>Bacillota</taxon>
        <taxon>Bacilli</taxon>
        <taxon>Bacillales</taxon>
        <taxon>Paenibacillaceae</taxon>
        <taxon>Paenibacillus</taxon>
    </lineage>
</organism>
<evidence type="ECO:0000313" key="1">
    <source>
        <dbReference type="EMBL" id="AET58005.1"/>
    </source>
</evidence>
<dbReference type="HOGENOM" id="CLU_3186723_0_0_9"/>
<reference evidence="1 2" key="3">
    <citation type="journal article" date="2012" name="J. Bacteriol.">
        <title>Genome Sequence of Paenibacillus terrae HPL-003, a Xylanase-Producing Bacterium Isolated from Soil Found in Forest Residue.</title>
        <authorList>
            <person name="Shin S.H."/>
            <person name="Kim S."/>
            <person name="Kim J.Y."/>
            <person name="Song H.Y."/>
            <person name="Cho S.J."/>
            <person name="Kim D.R."/>
            <person name="Lee K.I."/>
            <person name="Lim H.K."/>
            <person name="Park N.J."/>
            <person name="Hwang I.T."/>
            <person name="Yang K.S."/>
        </authorList>
    </citation>
    <scope>NUCLEOTIDE SEQUENCE [LARGE SCALE GENOMIC DNA]</scope>
    <source>
        <strain evidence="1 2">HPL-003</strain>
    </source>
</reference>
<evidence type="ECO:0000313" key="2">
    <source>
        <dbReference type="Proteomes" id="UP000005876"/>
    </source>
</evidence>
<dbReference type="Proteomes" id="UP000005876">
    <property type="component" value="Chromosome"/>
</dbReference>
<proteinExistence type="predicted"/>
<protein>
    <submittedName>
        <fullName evidence="1">Uncharacterized protein</fullName>
    </submittedName>
</protein>
<reference evidence="2" key="1">
    <citation type="submission" date="2011-11" db="EMBL/GenBank/DDBJ databases">
        <title>Complete sequence of Paenibacillus terrae HPL-003.</title>
        <authorList>
            <person name="Shin S.H."/>
            <person name="Kim S."/>
            <person name="Kim J.Y."/>
        </authorList>
    </citation>
    <scope>NUCLEOTIDE SEQUENCE [LARGE SCALE GENOMIC DNA]</scope>
    <source>
        <strain evidence="2">HPL-003</strain>
    </source>
</reference>
<accession>G7W1K1</accession>
<dbReference type="STRING" id="985665.HPL003_06210"/>
<sequence>MEHLDQKIVSLLHTVISENAENDQSLTELEAVNHAQTGTEFVAQAC</sequence>
<reference key="2">
    <citation type="submission" date="2011-11" db="EMBL/GenBank/DDBJ databases">
        <authorList>
            <person name="Shin S.H."/>
            <person name="Kim S."/>
            <person name="Kim J.Y."/>
        </authorList>
    </citation>
    <scope>NUCLEOTIDE SEQUENCE</scope>
    <source>
        <strain>HPL-003</strain>
    </source>
</reference>
<name>G7W1K1_PAETH</name>
<gene>
    <name evidence="1" type="ordered locus">HPL003_06210</name>
</gene>
<dbReference type="RefSeq" id="WP_014278756.1">
    <property type="nucleotide sequence ID" value="NC_016641.1"/>
</dbReference>
<dbReference type="AlphaFoldDB" id="G7W1K1"/>